<evidence type="ECO:0000313" key="2">
    <source>
        <dbReference type="Proteomes" id="UP000324222"/>
    </source>
</evidence>
<keyword evidence="2" id="KW-1185">Reference proteome</keyword>
<dbReference type="EMBL" id="VSRR010012898">
    <property type="protein sequence ID" value="MPC55106.1"/>
    <property type="molecule type" value="Genomic_DNA"/>
</dbReference>
<proteinExistence type="predicted"/>
<name>A0A5B7GC40_PORTR</name>
<dbReference type="Proteomes" id="UP000324222">
    <property type="component" value="Unassembled WGS sequence"/>
</dbReference>
<comment type="caution">
    <text evidence="1">The sequence shown here is derived from an EMBL/GenBank/DDBJ whole genome shotgun (WGS) entry which is preliminary data.</text>
</comment>
<gene>
    <name evidence="1" type="ORF">E2C01_049040</name>
</gene>
<evidence type="ECO:0000313" key="1">
    <source>
        <dbReference type="EMBL" id="MPC55106.1"/>
    </source>
</evidence>
<protein>
    <submittedName>
        <fullName evidence="1">Uncharacterized protein</fullName>
    </submittedName>
</protein>
<accession>A0A5B7GC40</accession>
<sequence length="41" mass="4935">MGQDRHGTQYPRTPRNDIQVMTERRKIIHEWNNSRRAGNSK</sequence>
<reference evidence="1 2" key="1">
    <citation type="submission" date="2019-05" db="EMBL/GenBank/DDBJ databases">
        <title>Another draft genome of Portunus trituberculatus and its Hox gene families provides insights of decapod evolution.</title>
        <authorList>
            <person name="Jeong J.-H."/>
            <person name="Song I."/>
            <person name="Kim S."/>
            <person name="Choi T."/>
            <person name="Kim D."/>
            <person name="Ryu S."/>
            <person name="Kim W."/>
        </authorList>
    </citation>
    <scope>NUCLEOTIDE SEQUENCE [LARGE SCALE GENOMIC DNA]</scope>
    <source>
        <tissue evidence="1">Muscle</tissue>
    </source>
</reference>
<organism evidence="1 2">
    <name type="scientific">Portunus trituberculatus</name>
    <name type="common">Swimming crab</name>
    <name type="synonym">Neptunus trituberculatus</name>
    <dbReference type="NCBI Taxonomy" id="210409"/>
    <lineage>
        <taxon>Eukaryota</taxon>
        <taxon>Metazoa</taxon>
        <taxon>Ecdysozoa</taxon>
        <taxon>Arthropoda</taxon>
        <taxon>Crustacea</taxon>
        <taxon>Multicrustacea</taxon>
        <taxon>Malacostraca</taxon>
        <taxon>Eumalacostraca</taxon>
        <taxon>Eucarida</taxon>
        <taxon>Decapoda</taxon>
        <taxon>Pleocyemata</taxon>
        <taxon>Brachyura</taxon>
        <taxon>Eubrachyura</taxon>
        <taxon>Portunoidea</taxon>
        <taxon>Portunidae</taxon>
        <taxon>Portuninae</taxon>
        <taxon>Portunus</taxon>
    </lineage>
</organism>
<dbReference type="AlphaFoldDB" id="A0A5B7GC40"/>